<dbReference type="Proteomes" id="UP000503336">
    <property type="component" value="Chromosome"/>
</dbReference>
<keyword evidence="1" id="KW-0560">Oxidoreductase</keyword>
<accession>A0A7L5C2A1</accession>
<dbReference type="RefSeq" id="WP_165099363.1">
    <property type="nucleotide sequence ID" value="NZ_CP049056.1"/>
</dbReference>
<dbReference type="InterPro" id="IPR029154">
    <property type="entry name" value="HIBADH-like_NADP-bd"/>
</dbReference>
<feature type="domain" description="3-hydroxyisobutyrate dehydrogenase-like NAD-binding" evidence="5">
    <location>
        <begin position="163"/>
        <end position="246"/>
    </location>
</feature>
<dbReference type="InterPro" id="IPR036291">
    <property type="entry name" value="NAD(P)-bd_dom_sf"/>
</dbReference>
<reference evidence="6 7" key="1">
    <citation type="submission" date="2020-02" db="EMBL/GenBank/DDBJ databases">
        <title>complete genome sequence of Rhodobacteraceae bacterium.</title>
        <authorList>
            <person name="Park J."/>
            <person name="Kim Y.-S."/>
            <person name="Kim K.-H."/>
        </authorList>
    </citation>
    <scope>NUCLEOTIDE SEQUENCE [LARGE SCALE GENOMIC DNA]</scope>
    <source>
        <strain evidence="6 7">RR4-56</strain>
    </source>
</reference>
<evidence type="ECO:0000259" key="4">
    <source>
        <dbReference type="Pfam" id="PF03446"/>
    </source>
</evidence>
<dbReference type="InterPro" id="IPR008927">
    <property type="entry name" value="6-PGluconate_DH-like_C_sf"/>
</dbReference>
<dbReference type="Pfam" id="PF14833">
    <property type="entry name" value="NAD_binding_11"/>
    <property type="match status" value="1"/>
</dbReference>
<evidence type="ECO:0000259" key="5">
    <source>
        <dbReference type="Pfam" id="PF14833"/>
    </source>
</evidence>
<evidence type="ECO:0000313" key="7">
    <source>
        <dbReference type="Proteomes" id="UP000503336"/>
    </source>
</evidence>
<dbReference type="InterPro" id="IPR013328">
    <property type="entry name" value="6PGD_dom2"/>
</dbReference>
<dbReference type="PIRSF" id="PIRSF000103">
    <property type="entry name" value="HIBADH"/>
    <property type="match status" value="1"/>
</dbReference>
<dbReference type="InterPro" id="IPR015815">
    <property type="entry name" value="HIBADH-related"/>
</dbReference>
<dbReference type="PANTHER" id="PTHR43060:SF15">
    <property type="entry name" value="3-HYDROXYISOBUTYRATE DEHYDROGENASE-LIKE 1, MITOCHONDRIAL-RELATED"/>
    <property type="match status" value="1"/>
</dbReference>
<evidence type="ECO:0000256" key="1">
    <source>
        <dbReference type="ARBA" id="ARBA00023002"/>
    </source>
</evidence>
<keyword evidence="7" id="KW-1185">Reference proteome</keyword>
<feature type="active site" evidence="3">
    <location>
        <position position="169"/>
    </location>
</feature>
<dbReference type="InterPro" id="IPR006115">
    <property type="entry name" value="6PGDH_NADP-bd"/>
</dbReference>
<evidence type="ECO:0000256" key="3">
    <source>
        <dbReference type="PIRSR" id="PIRSR000103-1"/>
    </source>
</evidence>
<protein>
    <submittedName>
        <fullName evidence="6">NAD(P)-dependent oxidoreductase</fullName>
    </submittedName>
</protein>
<keyword evidence="2" id="KW-0520">NAD</keyword>
<dbReference type="GO" id="GO:0051287">
    <property type="term" value="F:NAD binding"/>
    <property type="evidence" value="ECO:0007669"/>
    <property type="project" value="InterPro"/>
</dbReference>
<dbReference type="PANTHER" id="PTHR43060">
    <property type="entry name" value="3-HYDROXYISOBUTYRATE DEHYDROGENASE-LIKE 1, MITOCHONDRIAL-RELATED"/>
    <property type="match status" value="1"/>
</dbReference>
<evidence type="ECO:0000256" key="2">
    <source>
        <dbReference type="ARBA" id="ARBA00023027"/>
    </source>
</evidence>
<dbReference type="GO" id="GO:0016491">
    <property type="term" value="F:oxidoreductase activity"/>
    <property type="evidence" value="ECO:0007669"/>
    <property type="project" value="UniProtKB-KW"/>
</dbReference>
<organism evidence="6 7">
    <name type="scientific">Pikeienuella piscinae</name>
    <dbReference type="NCBI Taxonomy" id="2748098"/>
    <lineage>
        <taxon>Bacteria</taxon>
        <taxon>Pseudomonadati</taxon>
        <taxon>Pseudomonadota</taxon>
        <taxon>Alphaproteobacteria</taxon>
        <taxon>Rhodobacterales</taxon>
        <taxon>Paracoccaceae</taxon>
        <taxon>Pikeienuella</taxon>
    </lineage>
</organism>
<dbReference type="KEGG" id="hdh:G5B40_13030"/>
<dbReference type="AlphaFoldDB" id="A0A7L5C2A1"/>
<dbReference type="SUPFAM" id="SSF48179">
    <property type="entry name" value="6-phosphogluconate dehydrogenase C-terminal domain-like"/>
    <property type="match status" value="1"/>
</dbReference>
<sequence length="271" mass="28608">MALSKNITVAGCGRMGLPMARALRAAGFAARGFDIRPPAAFGDFAMHMIDVATMRAETEILITVVRDAAETEALLFSDQAALSGPPLTTLIVSSTLSPRLLPEIAARAPTGLTLIDAPMSGAQVAAEERRLSFMLGGDQATLDRLQPLFAAMGAAYHRMGGFGAGMAAKVLNNYVAAASVASVRQALEWAGPLGLDRERLLKLMHDSSGQTWFGSNFERIEFAGDGYQADNTIGILPKDVAAALDGVGAPDDPVGRAVIERLKRLTPLEKE</sequence>
<dbReference type="SUPFAM" id="SSF51735">
    <property type="entry name" value="NAD(P)-binding Rossmann-fold domains"/>
    <property type="match status" value="1"/>
</dbReference>
<feature type="domain" description="6-phosphogluconate dehydrogenase NADP-binding" evidence="4">
    <location>
        <begin position="6"/>
        <end position="157"/>
    </location>
</feature>
<evidence type="ECO:0000313" key="6">
    <source>
        <dbReference type="EMBL" id="QIE56304.1"/>
    </source>
</evidence>
<dbReference type="Pfam" id="PF03446">
    <property type="entry name" value="NAD_binding_2"/>
    <property type="match status" value="1"/>
</dbReference>
<proteinExistence type="predicted"/>
<dbReference type="GO" id="GO:0050661">
    <property type="term" value="F:NADP binding"/>
    <property type="evidence" value="ECO:0007669"/>
    <property type="project" value="InterPro"/>
</dbReference>
<dbReference type="Gene3D" id="3.40.50.720">
    <property type="entry name" value="NAD(P)-binding Rossmann-like Domain"/>
    <property type="match status" value="1"/>
</dbReference>
<dbReference type="Gene3D" id="1.10.1040.10">
    <property type="entry name" value="N-(1-d-carboxylethyl)-l-norvaline Dehydrogenase, domain 2"/>
    <property type="match status" value="1"/>
</dbReference>
<name>A0A7L5C2A1_9RHOB</name>
<gene>
    <name evidence="6" type="ORF">G5B40_13030</name>
</gene>
<dbReference type="EMBL" id="CP049056">
    <property type="protein sequence ID" value="QIE56304.1"/>
    <property type="molecule type" value="Genomic_DNA"/>
</dbReference>